<evidence type="ECO:0000256" key="1">
    <source>
        <dbReference type="SAM" id="MobiDB-lite"/>
    </source>
</evidence>
<dbReference type="InterPro" id="IPR012337">
    <property type="entry name" value="RNaseH-like_sf"/>
</dbReference>
<reference evidence="3" key="1">
    <citation type="submission" date="2018-05" db="EMBL/GenBank/DDBJ databases">
        <title>Draft genome of Mucuna pruriens seed.</title>
        <authorList>
            <person name="Nnadi N.E."/>
            <person name="Vos R."/>
            <person name="Hasami M.H."/>
            <person name="Devisetty U.K."/>
            <person name="Aguiy J.C."/>
        </authorList>
    </citation>
    <scope>NUCLEOTIDE SEQUENCE [LARGE SCALE GENOMIC DNA]</scope>
    <source>
        <strain evidence="3">JCA_2017</strain>
    </source>
</reference>
<dbReference type="OrthoDB" id="1935586at2759"/>
<accession>A0A371GPS3</accession>
<dbReference type="InterPro" id="IPR056924">
    <property type="entry name" value="SH3_Tf2-1"/>
</dbReference>
<keyword evidence="4" id="KW-1185">Reference proteome</keyword>
<feature type="non-terminal residue" evidence="3">
    <location>
        <position position="1"/>
    </location>
</feature>
<protein>
    <recommendedName>
        <fullName evidence="2">Tf2-1-like SH3-like domain-containing protein</fullName>
    </recommendedName>
</protein>
<evidence type="ECO:0000313" key="3">
    <source>
        <dbReference type="EMBL" id="RDX92540.1"/>
    </source>
</evidence>
<dbReference type="Pfam" id="PF24626">
    <property type="entry name" value="SH3_Tf2-1"/>
    <property type="match status" value="1"/>
</dbReference>
<evidence type="ECO:0000313" key="4">
    <source>
        <dbReference type="Proteomes" id="UP000257109"/>
    </source>
</evidence>
<dbReference type="PANTHER" id="PTHR35046:SF9">
    <property type="entry name" value="RNA-DIRECTED DNA POLYMERASE"/>
    <property type="match status" value="1"/>
</dbReference>
<dbReference type="STRING" id="157652.A0A371GPS3"/>
<feature type="region of interest" description="Disordered" evidence="1">
    <location>
        <begin position="213"/>
        <end position="233"/>
    </location>
</feature>
<dbReference type="SUPFAM" id="SSF53098">
    <property type="entry name" value="Ribonuclease H-like"/>
    <property type="match status" value="1"/>
</dbReference>
<sequence length="332" mass="38165">MTHFIACSKINDTTHVADLFFKEVVCLHRLPRTILSDKDVRFLALVFSTVAHPQTDGQTEVVNKTLVTLLRAIIQKNLKNWEKYLPHVEFAYNRTVHSTSYSPFEVVYELHAKVRANIEKSNEQHVRQANKGRVMTFESGDCVWVHRRKERFPTKKKYKLQPRGDGTFQVLERINDNAYKLHLPTAYGNVSSTLNVVDLSLFVVDEEFDSKMNPFEEGGNDRNPTNKDKDPLHDTGGSSSSFYLLSRLSILGSCHQMLDSFNYDNYEKVKMVTYEFNGYALVALLRANVLESNEATMAQFLHGLNSEIQNMVELYPYTPLDDLVHQATRFES</sequence>
<feature type="domain" description="Tf2-1-like SH3-like" evidence="2">
    <location>
        <begin position="140"/>
        <end position="201"/>
    </location>
</feature>
<dbReference type="PANTHER" id="PTHR35046">
    <property type="entry name" value="ZINC KNUCKLE (CCHC-TYPE) FAMILY PROTEIN"/>
    <property type="match status" value="1"/>
</dbReference>
<comment type="caution">
    <text evidence="3">The sequence shown here is derived from an EMBL/GenBank/DDBJ whole genome shotgun (WGS) entry which is preliminary data.</text>
</comment>
<organism evidence="3 4">
    <name type="scientific">Mucuna pruriens</name>
    <name type="common">Velvet bean</name>
    <name type="synonym">Dolichos pruriens</name>
    <dbReference type="NCBI Taxonomy" id="157652"/>
    <lineage>
        <taxon>Eukaryota</taxon>
        <taxon>Viridiplantae</taxon>
        <taxon>Streptophyta</taxon>
        <taxon>Embryophyta</taxon>
        <taxon>Tracheophyta</taxon>
        <taxon>Spermatophyta</taxon>
        <taxon>Magnoliopsida</taxon>
        <taxon>eudicotyledons</taxon>
        <taxon>Gunneridae</taxon>
        <taxon>Pentapetalae</taxon>
        <taxon>rosids</taxon>
        <taxon>fabids</taxon>
        <taxon>Fabales</taxon>
        <taxon>Fabaceae</taxon>
        <taxon>Papilionoideae</taxon>
        <taxon>50 kb inversion clade</taxon>
        <taxon>NPAAA clade</taxon>
        <taxon>indigoferoid/millettioid clade</taxon>
        <taxon>Phaseoleae</taxon>
        <taxon>Mucuna</taxon>
    </lineage>
</organism>
<dbReference type="Gene3D" id="3.30.420.10">
    <property type="entry name" value="Ribonuclease H-like superfamily/Ribonuclease H"/>
    <property type="match status" value="1"/>
</dbReference>
<dbReference type="EMBL" id="QJKJ01004850">
    <property type="protein sequence ID" value="RDX92540.1"/>
    <property type="molecule type" value="Genomic_DNA"/>
</dbReference>
<dbReference type="GO" id="GO:0003676">
    <property type="term" value="F:nucleic acid binding"/>
    <property type="evidence" value="ECO:0007669"/>
    <property type="project" value="InterPro"/>
</dbReference>
<proteinExistence type="predicted"/>
<evidence type="ECO:0000259" key="2">
    <source>
        <dbReference type="Pfam" id="PF24626"/>
    </source>
</evidence>
<gene>
    <name evidence="3" type="ORF">CR513_25312</name>
</gene>
<name>A0A371GPS3_MUCPR</name>
<dbReference type="InterPro" id="IPR036397">
    <property type="entry name" value="RNaseH_sf"/>
</dbReference>
<dbReference type="AlphaFoldDB" id="A0A371GPS3"/>
<feature type="compositionally biased region" description="Basic and acidic residues" evidence="1">
    <location>
        <begin position="224"/>
        <end position="233"/>
    </location>
</feature>
<dbReference type="Proteomes" id="UP000257109">
    <property type="component" value="Unassembled WGS sequence"/>
</dbReference>